<reference evidence="6" key="1">
    <citation type="journal article" date="2019" name="Nat. Commun.">
        <title>Genome-wide association mapping of date palm fruit traits.</title>
        <authorList>
            <person name="Hazzouri K.M."/>
            <person name="Gros-Balthazard M."/>
            <person name="Flowers J.M."/>
            <person name="Copetti D."/>
            <person name="Lemansour A."/>
            <person name="Lebrun M."/>
            <person name="Masmoudi K."/>
            <person name="Ferrand S."/>
            <person name="Dhar M.I."/>
            <person name="Fresquez Z.A."/>
            <person name="Rosas U."/>
            <person name="Zhang J."/>
            <person name="Talag J."/>
            <person name="Lee S."/>
            <person name="Kudrna D."/>
            <person name="Powell R.F."/>
            <person name="Leitch I.J."/>
            <person name="Krueger R.R."/>
            <person name="Wing R.A."/>
            <person name="Amiri K.M.A."/>
            <person name="Purugganan M.D."/>
        </authorList>
    </citation>
    <scope>NUCLEOTIDE SEQUENCE [LARGE SCALE GENOMIC DNA]</scope>
    <source>
        <strain evidence="6">cv. Khalas</strain>
    </source>
</reference>
<keyword evidence="5" id="KW-0812">Transmembrane</keyword>
<dbReference type="OrthoDB" id="6372431at2759"/>
<dbReference type="GO" id="GO:0005524">
    <property type="term" value="F:ATP binding"/>
    <property type="evidence" value="ECO:0007669"/>
    <property type="project" value="UniProtKB-KW"/>
</dbReference>
<evidence type="ECO:0000256" key="2">
    <source>
        <dbReference type="ARBA" id="ARBA00022801"/>
    </source>
</evidence>
<keyword evidence="2" id="KW-0378">Hydrolase</keyword>
<dbReference type="Pfam" id="PF01150">
    <property type="entry name" value="GDA1_CD39"/>
    <property type="match status" value="1"/>
</dbReference>
<feature type="compositionally biased region" description="Low complexity" evidence="4">
    <location>
        <begin position="1"/>
        <end position="19"/>
    </location>
</feature>
<evidence type="ECO:0000313" key="6">
    <source>
        <dbReference type="Proteomes" id="UP000228380"/>
    </source>
</evidence>
<dbReference type="GeneID" id="103709080"/>
<dbReference type="Proteomes" id="UP000228380">
    <property type="component" value="Chromosome 3"/>
</dbReference>
<dbReference type="AlphaFoldDB" id="A0A8B8J5G6"/>
<dbReference type="PANTHER" id="PTHR11782">
    <property type="entry name" value="ADENOSINE/GUANOSINE DIPHOSPHATASE"/>
    <property type="match status" value="1"/>
</dbReference>
<accession>A0A8B8J5G6</accession>
<keyword evidence="6" id="KW-1185">Reference proteome</keyword>
<evidence type="ECO:0000256" key="3">
    <source>
        <dbReference type="PIRSR" id="PIRSR600407-2"/>
    </source>
</evidence>
<evidence type="ECO:0000256" key="4">
    <source>
        <dbReference type="SAM" id="MobiDB-lite"/>
    </source>
</evidence>
<reference evidence="7" key="2">
    <citation type="submission" date="2025-08" db="UniProtKB">
        <authorList>
            <consortium name="RefSeq"/>
        </authorList>
    </citation>
    <scope>IDENTIFICATION</scope>
    <source>
        <tissue evidence="7">Young leaves</tissue>
    </source>
</reference>
<comment type="similarity">
    <text evidence="1">Belongs to the GDA1/CD39 NTPase family.</text>
</comment>
<organism evidence="6 7">
    <name type="scientific">Phoenix dactylifera</name>
    <name type="common">Date palm</name>
    <dbReference type="NCBI Taxonomy" id="42345"/>
    <lineage>
        <taxon>Eukaryota</taxon>
        <taxon>Viridiplantae</taxon>
        <taxon>Streptophyta</taxon>
        <taxon>Embryophyta</taxon>
        <taxon>Tracheophyta</taxon>
        <taxon>Spermatophyta</taxon>
        <taxon>Magnoliopsida</taxon>
        <taxon>Liliopsida</taxon>
        <taxon>Arecaceae</taxon>
        <taxon>Coryphoideae</taxon>
        <taxon>Phoeniceae</taxon>
        <taxon>Phoenix</taxon>
    </lineage>
</organism>
<dbReference type="GO" id="GO:0016020">
    <property type="term" value="C:membrane"/>
    <property type="evidence" value="ECO:0007669"/>
    <property type="project" value="TreeGrafter"/>
</dbReference>
<dbReference type="PANTHER" id="PTHR11782:SF96">
    <property type="entry name" value="APYRASE 6-RELATED"/>
    <property type="match status" value="1"/>
</dbReference>
<dbReference type="RefSeq" id="XP_026661200.2">
    <property type="nucleotide sequence ID" value="XM_026805399.2"/>
</dbReference>
<evidence type="ECO:0000313" key="7">
    <source>
        <dbReference type="RefSeq" id="XP_026661200.2"/>
    </source>
</evidence>
<feature type="transmembrane region" description="Helical" evidence="5">
    <location>
        <begin position="52"/>
        <end position="72"/>
    </location>
</feature>
<dbReference type="Gene3D" id="3.30.420.40">
    <property type="match status" value="1"/>
</dbReference>
<dbReference type="GO" id="GO:0017110">
    <property type="term" value="F:nucleoside diphosphate phosphatase activity"/>
    <property type="evidence" value="ECO:0007669"/>
    <property type="project" value="TreeGrafter"/>
</dbReference>
<keyword evidence="5" id="KW-1133">Transmembrane helix</keyword>
<keyword evidence="3" id="KW-0547">Nucleotide-binding</keyword>
<dbReference type="InterPro" id="IPR000407">
    <property type="entry name" value="GDA1_CD39_NTPase"/>
</dbReference>
<keyword evidence="3" id="KW-0067">ATP-binding</keyword>
<sequence>MDFSSLQSRVSFSSSSSSSHFPPHRTQLHPRMHYAAPPASLRPPSPSRGERCWFLAIGLLTLPFLFYLIAVARRVHTSARFDATRPKCFGLVIDAGAAGSRIHVFEFLNEGRIPFVGVDGKGSVSMKVRPGLREFAAEPERAGDSLQEMLEFAKGRIPRAEWKATRIWFIDTGGVGSLKLEVSSAIMKSCRRALTASGFMFRDEWASSITGQDKGIYAWVAANYVLGTLGANPQETMGIIQLGGASAQVVVFVPKEPPPMELSRMLKLHGVTYNLYSKSIHHFGQDVAWESLTKLNSSGSSRSSSDSIEAVMSACIPKGYNEILNPKISSDSLEKVIFTVDAAGNFSACRSKASVLLQGQGKGTCSHPPCNILPRLLPELQGTPLAIHKFFYISELFGMAPRASLLKVEAAGRHYCEDHWARLKEEHFGVDEMDLLKYCFSSAYIVALLHDGLGIPMDGKRIGFADPTVSSPFDWTLGAFILQTVVEPKLETEIVTQIVGNDAITYIELFAILFMAILAAFFLSNWRKPRFKTVYDLEKGHYIVTRVPG</sequence>
<feature type="region of interest" description="Disordered" evidence="4">
    <location>
        <begin position="1"/>
        <end position="24"/>
    </location>
</feature>
<feature type="binding site" evidence="3">
    <location>
        <begin position="244"/>
        <end position="248"/>
    </location>
    <ligand>
        <name>ATP</name>
        <dbReference type="ChEBI" id="CHEBI:30616"/>
    </ligand>
</feature>
<proteinExistence type="inferred from homology"/>
<dbReference type="Gene3D" id="3.30.420.150">
    <property type="entry name" value="Exopolyphosphatase. Domain 2"/>
    <property type="match status" value="1"/>
</dbReference>
<feature type="transmembrane region" description="Helical" evidence="5">
    <location>
        <begin position="503"/>
        <end position="523"/>
    </location>
</feature>
<protein>
    <submittedName>
        <fullName evidence="7">Probable apyrase 6 isoform X1</fullName>
    </submittedName>
</protein>
<keyword evidence="5" id="KW-0472">Membrane</keyword>
<evidence type="ECO:0000256" key="5">
    <source>
        <dbReference type="SAM" id="Phobius"/>
    </source>
</evidence>
<gene>
    <name evidence="7" type="primary">LOC103709080</name>
</gene>
<evidence type="ECO:0000256" key="1">
    <source>
        <dbReference type="ARBA" id="ARBA00009283"/>
    </source>
</evidence>
<name>A0A8B8J5G6_PHODC</name>
<dbReference type="GO" id="GO:0009134">
    <property type="term" value="P:nucleoside diphosphate catabolic process"/>
    <property type="evidence" value="ECO:0007669"/>
    <property type="project" value="TreeGrafter"/>
</dbReference>